<gene>
    <name evidence="2" type="ORF">AVEN_36704_1</name>
</gene>
<dbReference type="Proteomes" id="UP000499080">
    <property type="component" value="Unassembled WGS sequence"/>
</dbReference>
<protein>
    <submittedName>
        <fullName evidence="2">Uncharacterized protein</fullName>
    </submittedName>
</protein>
<dbReference type="EMBL" id="BGPR01081509">
    <property type="protein sequence ID" value="GBL83281.1"/>
    <property type="molecule type" value="Genomic_DNA"/>
</dbReference>
<evidence type="ECO:0000256" key="1">
    <source>
        <dbReference type="SAM" id="MobiDB-lite"/>
    </source>
</evidence>
<comment type="caution">
    <text evidence="2">The sequence shown here is derived from an EMBL/GenBank/DDBJ whole genome shotgun (WGS) entry which is preliminary data.</text>
</comment>
<accession>A0A4Y2ATD6</accession>
<organism evidence="2 3">
    <name type="scientific">Araneus ventricosus</name>
    <name type="common">Orbweaver spider</name>
    <name type="synonym">Epeira ventricosa</name>
    <dbReference type="NCBI Taxonomy" id="182803"/>
    <lineage>
        <taxon>Eukaryota</taxon>
        <taxon>Metazoa</taxon>
        <taxon>Ecdysozoa</taxon>
        <taxon>Arthropoda</taxon>
        <taxon>Chelicerata</taxon>
        <taxon>Arachnida</taxon>
        <taxon>Araneae</taxon>
        <taxon>Araneomorphae</taxon>
        <taxon>Entelegynae</taxon>
        <taxon>Araneoidea</taxon>
        <taxon>Araneidae</taxon>
        <taxon>Araneus</taxon>
    </lineage>
</organism>
<keyword evidence="3" id="KW-1185">Reference proteome</keyword>
<name>A0A4Y2ATD6_ARAVE</name>
<feature type="region of interest" description="Disordered" evidence="1">
    <location>
        <begin position="78"/>
        <end position="97"/>
    </location>
</feature>
<dbReference type="AlphaFoldDB" id="A0A4Y2ATD6"/>
<reference evidence="2 3" key="1">
    <citation type="journal article" date="2019" name="Sci. Rep.">
        <title>Orb-weaving spider Araneus ventricosus genome elucidates the spidroin gene catalogue.</title>
        <authorList>
            <person name="Kono N."/>
            <person name="Nakamura H."/>
            <person name="Ohtoshi R."/>
            <person name="Moran D.A.P."/>
            <person name="Shinohara A."/>
            <person name="Yoshida Y."/>
            <person name="Fujiwara M."/>
            <person name="Mori M."/>
            <person name="Tomita M."/>
            <person name="Arakawa K."/>
        </authorList>
    </citation>
    <scope>NUCLEOTIDE SEQUENCE [LARGE SCALE GENOMIC DNA]</scope>
</reference>
<evidence type="ECO:0000313" key="2">
    <source>
        <dbReference type="EMBL" id="GBL83281.1"/>
    </source>
</evidence>
<proteinExistence type="predicted"/>
<sequence>MAGLSSLISPLRVPLITTRPTAFSPLSEQQPAETRPTSIEVAWTVTAGLGVRVLKKDRMSLNLFEPLFQESLNLFQEPRGSPCPGQTFNRMAGRYRK</sequence>
<evidence type="ECO:0000313" key="3">
    <source>
        <dbReference type="Proteomes" id="UP000499080"/>
    </source>
</evidence>